<keyword evidence="4" id="KW-0597">Phosphoprotein</keyword>
<evidence type="ECO:0000256" key="1">
    <source>
        <dbReference type="ARBA" id="ARBA00004245"/>
    </source>
</evidence>
<feature type="compositionally biased region" description="Acidic residues" evidence="6">
    <location>
        <begin position="436"/>
        <end position="450"/>
    </location>
</feature>
<sequence length="560" mass="61020">MDTVTISRRDHPSKKGNKENTQPPAGAKSFIKTGNTSVVPFQLRGNKREDAFNKNDSLKGRAKAMARKPVSAEAQAKLQRDAKGASGDVKRQTLQPTVAEAPKHPAPVPSSKSAPGMYKGRIVQSKIGSIWKSSDPLSAAAVSKPPAPKLESKNARDMAKTNRSKSIAEVSRQDTKRPVLLRSKSVSDKPHQVTRSTGLCSTRPPARTLTAPVTATKSKVPTMAPNKQGGNQNTKPKIPVTGKKAGKPVVSSTLSQYRVNTETAEEKRAKLAEWLASKGKTLKRPAMTTMGPPKTKVSANCQVEPTVPGEAELHLAARPKTEPGPSLKVDSLEHEIHGPSAEAQRETPGIMNTKLDLLDDSDADLTAPDRVDDIVVNLCVALEAMVTPSGSSDDVDTQCDQPEECKSEEWKDEQIQAEQTREEPEVTDQKMKQEHVEDEESEGSEDEDVMETTPPTDASIIKYSVKTTPYLQSVKKTIEGDVSTSMSRRKSNIKDLKFLTPVRRSSRIQQISSHLPSMLADHDPCVSSLAELVKLDDDPNAYIYRKNPALLQELPDQNTS</sequence>
<feature type="compositionally biased region" description="Basic and acidic residues" evidence="6">
    <location>
        <begin position="78"/>
        <end position="91"/>
    </location>
</feature>
<reference evidence="8" key="2">
    <citation type="submission" date="2025-09" db="UniProtKB">
        <authorList>
            <consortium name="Ensembl"/>
        </authorList>
    </citation>
    <scope>IDENTIFICATION</scope>
</reference>
<organism evidence="8 9">
    <name type="scientific">Fundulus heteroclitus</name>
    <name type="common">Killifish</name>
    <name type="synonym">Mummichog</name>
    <dbReference type="NCBI Taxonomy" id="8078"/>
    <lineage>
        <taxon>Eukaryota</taxon>
        <taxon>Metazoa</taxon>
        <taxon>Chordata</taxon>
        <taxon>Craniata</taxon>
        <taxon>Vertebrata</taxon>
        <taxon>Euteleostomi</taxon>
        <taxon>Actinopterygii</taxon>
        <taxon>Neopterygii</taxon>
        <taxon>Teleostei</taxon>
        <taxon>Neoteleostei</taxon>
        <taxon>Acanthomorphata</taxon>
        <taxon>Ovalentaria</taxon>
        <taxon>Atherinomorphae</taxon>
        <taxon>Cyprinodontiformes</taxon>
        <taxon>Fundulidae</taxon>
        <taxon>Fundulus</taxon>
    </lineage>
</organism>
<dbReference type="STRING" id="8078.ENSFHEP00000029441"/>
<dbReference type="PANTHER" id="PTHR16076:SF8">
    <property type="entry name" value="CYTOSKELETON-ASSOCIATED PROTEIN 2"/>
    <property type="match status" value="1"/>
</dbReference>
<dbReference type="AlphaFoldDB" id="A0A3Q2QP97"/>
<evidence type="ECO:0000256" key="2">
    <source>
        <dbReference type="ARBA" id="ARBA00009468"/>
    </source>
</evidence>
<name>A0A3Q2QP97_FUNHE</name>
<evidence type="ECO:0000313" key="9">
    <source>
        <dbReference type="Proteomes" id="UP000265000"/>
    </source>
</evidence>
<dbReference type="GO" id="GO:0015630">
    <property type="term" value="C:microtubule cytoskeleton"/>
    <property type="evidence" value="ECO:0007669"/>
    <property type="project" value="TreeGrafter"/>
</dbReference>
<evidence type="ECO:0000256" key="3">
    <source>
        <dbReference type="ARBA" id="ARBA00022490"/>
    </source>
</evidence>
<keyword evidence="9" id="KW-1185">Reference proteome</keyword>
<dbReference type="InterPro" id="IPR029197">
    <property type="entry name" value="CKAP2_C"/>
</dbReference>
<evidence type="ECO:0000256" key="6">
    <source>
        <dbReference type="SAM" id="MobiDB-lite"/>
    </source>
</evidence>
<feature type="compositionally biased region" description="Basic and acidic residues" evidence="6">
    <location>
        <begin position="46"/>
        <end position="59"/>
    </location>
</feature>
<comment type="similarity">
    <text evidence="2">Belongs to the CKAP2 family.</text>
</comment>
<dbReference type="GeneTree" id="ENSGT00530000063691"/>
<feature type="compositionally biased region" description="Basic and acidic residues" evidence="6">
    <location>
        <begin position="150"/>
        <end position="160"/>
    </location>
</feature>
<feature type="region of interest" description="Disordered" evidence="6">
    <location>
        <begin position="387"/>
        <end position="454"/>
    </location>
</feature>
<proteinExistence type="inferred from homology"/>
<dbReference type="PANTHER" id="PTHR16076">
    <property type="entry name" value="CYTOSKELETON ASSOCIATED PROTEIN 2-RELATED"/>
    <property type="match status" value="1"/>
</dbReference>
<dbReference type="Pfam" id="PF15297">
    <property type="entry name" value="CKAP2_C"/>
    <property type="match status" value="2"/>
</dbReference>
<evidence type="ECO:0000256" key="5">
    <source>
        <dbReference type="ARBA" id="ARBA00023212"/>
    </source>
</evidence>
<protein>
    <submittedName>
        <fullName evidence="8">Si:ch211-266i6.3</fullName>
    </submittedName>
</protein>
<evidence type="ECO:0000256" key="4">
    <source>
        <dbReference type="ARBA" id="ARBA00022553"/>
    </source>
</evidence>
<dbReference type="Ensembl" id="ENSFHET00000020023.1">
    <property type="protein sequence ID" value="ENSFHEP00000029441.1"/>
    <property type="gene ID" value="ENSFHEG00000014139.1"/>
</dbReference>
<dbReference type="OrthoDB" id="9945093at2759"/>
<feature type="domain" description="Cytoskeleton-associated protein 2 C-terminal" evidence="7">
    <location>
        <begin position="246"/>
        <end position="296"/>
    </location>
</feature>
<feature type="compositionally biased region" description="Basic and acidic residues" evidence="6">
    <location>
        <begin position="403"/>
        <end position="435"/>
    </location>
</feature>
<dbReference type="GO" id="GO:0007026">
    <property type="term" value="P:negative regulation of microtubule depolymerization"/>
    <property type="evidence" value="ECO:0007669"/>
    <property type="project" value="TreeGrafter"/>
</dbReference>
<dbReference type="Proteomes" id="UP000265000">
    <property type="component" value="Unplaced"/>
</dbReference>
<evidence type="ECO:0000313" key="8">
    <source>
        <dbReference type="Ensembl" id="ENSFHEP00000029441.1"/>
    </source>
</evidence>
<feature type="domain" description="Cytoskeleton-associated protein 2 C-terminal" evidence="7">
    <location>
        <begin position="406"/>
        <end position="550"/>
    </location>
</feature>
<reference evidence="8" key="1">
    <citation type="submission" date="2025-08" db="UniProtKB">
        <authorList>
            <consortium name="Ensembl"/>
        </authorList>
    </citation>
    <scope>IDENTIFICATION</scope>
</reference>
<evidence type="ECO:0000259" key="7">
    <source>
        <dbReference type="Pfam" id="PF15297"/>
    </source>
</evidence>
<keyword evidence="5" id="KW-0206">Cytoskeleton</keyword>
<feature type="region of interest" description="Disordered" evidence="6">
    <location>
        <begin position="1"/>
        <end position="117"/>
    </location>
</feature>
<accession>A0A3Q2QP97</accession>
<keyword evidence="3" id="KW-0963">Cytoplasm</keyword>
<comment type="subcellular location">
    <subcellularLocation>
        <location evidence="1">Cytoplasm</location>
        <location evidence="1">Cytoskeleton</location>
    </subcellularLocation>
</comment>
<feature type="region of interest" description="Disordered" evidence="6">
    <location>
        <begin position="134"/>
        <end position="249"/>
    </location>
</feature>
<dbReference type="InterPro" id="IPR026165">
    <property type="entry name" value="CKAP2_fam"/>
</dbReference>
<dbReference type="GeneID" id="105928104"/>